<dbReference type="Gene3D" id="2.60.420.10">
    <property type="entry name" value="Maltose phosphorylase, domain 3"/>
    <property type="match status" value="1"/>
</dbReference>
<evidence type="ECO:0008006" key="7">
    <source>
        <dbReference type="Google" id="ProtNLM"/>
    </source>
</evidence>
<dbReference type="Pfam" id="PF17167">
    <property type="entry name" value="Glyco_hydro_94"/>
    <property type="match status" value="1"/>
</dbReference>
<dbReference type="InterPro" id="IPR037018">
    <property type="entry name" value="GH65_N"/>
</dbReference>
<protein>
    <recommendedName>
        <fullName evidence="7">Glycosyl transferase family 36</fullName>
    </recommendedName>
</protein>
<dbReference type="Pfam" id="PF06165">
    <property type="entry name" value="GH94_b-supersand"/>
    <property type="match status" value="1"/>
</dbReference>
<dbReference type="SUPFAM" id="SSF74650">
    <property type="entry name" value="Galactose mutarotase-like"/>
    <property type="match status" value="1"/>
</dbReference>
<gene>
    <name evidence="5" type="ORF">KZX47_13415</name>
</gene>
<accession>A0ABS7A4M9</accession>
<dbReference type="InterPro" id="IPR033432">
    <property type="entry name" value="GH94_catalytic"/>
</dbReference>
<dbReference type="SUPFAM" id="SSF48208">
    <property type="entry name" value="Six-hairpin glycosidases"/>
    <property type="match status" value="1"/>
</dbReference>
<dbReference type="EMBL" id="JAHXRS010000034">
    <property type="protein sequence ID" value="MBW6396139.1"/>
    <property type="molecule type" value="Genomic_DNA"/>
</dbReference>
<reference evidence="5 6" key="1">
    <citation type="submission" date="2021-07" db="EMBL/GenBank/DDBJ databases">
        <title>Thermus aquaticus gen. n. and sp. n., a nonsporulating extreme thermophile.</title>
        <authorList>
            <person name="Hu C.-J."/>
            <person name="Li W.-J."/>
            <person name="Xian W.-D."/>
        </authorList>
    </citation>
    <scope>NUCLEOTIDE SEQUENCE [LARGE SCALE GENOMIC DNA]</scope>
    <source>
        <strain evidence="5 6">SYSU G05001</strain>
    </source>
</reference>
<keyword evidence="2" id="KW-0808">Transferase</keyword>
<evidence type="ECO:0000256" key="1">
    <source>
        <dbReference type="ARBA" id="ARBA00022676"/>
    </source>
</evidence>
<name>A0ABS7A4M9_9DEIN</name>
<dbReference type="InterPro" id="IPR010383">
    <property type="entry name" value="Glyco_hydrolase_94_b-supersand"/>
</dbReference>
<dbReference type="Proteomes" id="UP000724268">
    <property type="component" value="Unassembled WGS sequence"/>
</dbReference>
<evidence type="ECO:0000259" key="4">
    <source>
        <dbReference type="Pfam" id="PF17167"/>
    </source>
</evidence>
<dbReference type="InterPro" id="IPR011013">
    <property type="entry name" value="Gal_mutarotase_sf_dom"/>
</dbReference>
<keyword evidence="6" id="KW-1185">Reference proteome</keyword>
<sequence length="788" mass="88858">MEQIRSAFRTYGYFSSDGLEYIITDPRTPAPWVNVISNGDYGLVISQAGSGYSFLTHASLNRITRWEQDLIRDEWGKYLYIRDLETGLTWSAGYQPAGRDLEDYRVRHGLGYTVLEARRAGIAHSLTVFVPGHDPCELWILRLENKGSQRRRLQVVSYFEWLLGAAPDWHREFHKLFIETWYRADAGLLLATKHLWELPAGDEIGWNRSWPYVAFHTASPAPSSFEGDKRAFLGRHGRLEAPQSLTAPQASNTQGRFGDAIGSLRVEVTLDPGESKEVVFVLGAARNEEQALSLGRKYQDVTRAHEALRQVQRFWRELVGSLTVKTPDEALNRMVPWLIYQAVSGRLFARTAYYQTGGAYGFRDQLQDSLIWLLLGRPERTLEQIKLHAAHQYREGIVLHWWHPLAETGSKSDYSDDLLWLPFALLYYLRETGDFAALEERVPYYDGGAGTLKEHALKAFEVALSRRSPRGLPLILGADWNDGLNAVGKKGRGESVWMAHFLYFLLTGWSELPVLDAATRERFQTEAQSLKAATNLHAWDGEWYWRATTDSGRVLGSRNSPEGKIFLNAQTWAVLSGLAPLERARTALASARKYLYQPYGPLLLAPAYTRPDPEIGYLTRYAPGLRENGGVYVHAACWAVLAERKVNGVGSAYELWKSFCPAHRGQDADAYQAEPYVMPGNVDGPLSPTPGRAGWTWYTGSAAWNLRAIVEGLLGLEATLEGLKLEAQLPEDWDGYRVIRRYRGTTYQIRVRRAEPGEARGLWVNGKPWDNPVLPQAIGEVLSVEALV</sequence>
<keyword evidence="1" id="KW-0328">Glycosyltransferase</keyword>
<evidence type="ECO:0000313" key="5">
    <source>
        <dbReference type="EMBL" id="MBW6396139.1"/>
    </source>
</evidence>
<evidence type="ECO:0000256" key="2">
    <source>
        <dbReference type="ARBA" id="ARBA00022679"/>
    </source>
</evidence>
<dbReference type="Gene3D" id="2.70.98.40">
    <property type="entry name" value="Glycoside hydrolase, family 65, N-terminal domain"/>
    <property type="match status" value="1"/>
</dbReference>
<evidence type="ECO:0000259" key="3">
    <source>
        <dbReference type="Pfam" id="PF06165"/>
    </source>
</evidence>
<dbReference type="PANTHER" id="PTHR37469:SF2">
    <property type="entry name" value="CELLOBIONIC ACID PHOSPHORYLASE"/>
    <property type="match status" value="1"/>
</dbReference>
<dbReference type="InterPro" id="IPR052047">
    <property type="entry name" value="GH94_Enzymes"/>
</dbReference>
<dbReference type="RefSeq" id="WP_219760548.1">
    <property type="nucleotide sequence ID" value="NZ_JAHXRS010000034.1"/>
</dbReference>
<feature type="domain" description="Glycosyl hydrolase 94 catalytic" evidence="4">
    <location>
        <begin position="314"/>
        <end position="715"/>
    </location>
</feature>
<dbReference type="InterPro" id="IPR012341">
    <property type="entry name" value="6hp_glycosidase-like_sf"/>
</dbReference>
<proteinExistence type="predicted"/>
<dbReference type="PANTHER" id="PTHR37469">
    <property type="entry name" value="CELLOBIONIC ACID PHOSPHORYLASE-RELATED"/>
    <property type="match status" value="1"/>
</dbReference>
<dbReference type="SMART" id="SM01068">
    <property type="entry name" value="CBM_X"/>
    <property type="match status" value="1"/>
</dbReference>
<organism evidence="5 6">
    <name type="scientific">Thermus brevis</name>
    <dbReference type="NCBI Taxonomy" id="2862456"/>
    <lineage>
        <taxon>Bacteria</taxon>
        <taxon>Thermotogati</taxon>
        <taxon>Deinococcota</taxon>
        <taxon>Deinococci</taxon>
        <taxon>Thermales</taxon>
        <taxon>Thermaceae</taxon>
        <taxon>Thermus</taxon>
    </lineage>
</organism>
<feature type="domain" description="Glycosyl hydrolase 94 supersandwich" evidence="3">
    <location>
        <begin position="20"/>
        <end position="300"/>
    </location>
</feature>
<dbReference type="Gene3D" id="1.50.10.10">
    <property type="match status" value="1"/>
</dbReference>
<evidence type="ECO:0000313" key="6">
    <source>
        <dbReference type="Proteomes" id="UP000724268"/>
    </source>
</evidence>
<comment type="caution">
    <text evidence="5">The sequence shown here is derived from an EMBL/GenBank/DDBJ whole genome shotgun (WGS) entry which is preliminary data.</text>
</comment>
<dbReference type="InterPro" id="IPR008928">
    <property type="entry name" value="6-hairpin_glycosidase_sf"/>
</dbReference>